<accession>A0A0L0FI01</accession>
<keyword evidence="2" id="KW-0472">Membrane</keyword>
<evidence type="ECO:0000256" key="3">
    <source>
        <dbReference type="SAM" id="SignalP"/>
    </source>
</evidence>
<protein>
    <recommendedName>
        <fullName evidence="6">GOLD domain-containing protein</fullName>
    </recommendedName>
</protein>
<evidence type="ECO:0008006" key="6">
    <source>
        <dbReference type="Google" id="ProtNLM"/>
    </source>
</evidence>
<keyword evidence="3" id="KW-0732">Signal</keyword>
<dbReference type="EMBL" id="KQ243272">
    <property type="protein sequence ID" value="KNC76071.1"/>
    <property type="molecule type" value="Genomic_DNA"/>
</dbReference>
<organism evidence="4 5">
    <name type="scientific">Sphaeroforma arctica JP610</name>
    <dbReference type="NCBI Taxonomy" id="667725"/>
    <lineage>
        <taxon>Eukaryota</taxon>
        <taxon>Ichthyosporea</taxon>
        <taxon>Ichthyophonida</taxon>
        <taxon>Sphaeroforma</taxon>
    </lineage>
</organism>
<feature type="region of interest" description="Disordered" evidence="1">
    <location>
        <begin position="181"/>
        <end position="202"/>
    </location>
</feature>
<dbReference type="AlphaFoldDB" id="A0A0L0FI01"/>
<keyword evidence="5" id="KW-1185">Reference proteome</keyword>
<evidence type="ECO:0000256" key="1">
    <source>
        <dbReference type="SAM" id="MobiDB-lite"/>
    </source>
</evidence>
<proteinExistence type="predicted"/>
<evidence type="ECO:0000256" key="2">
    <source>
        <dbReference type="SAM" id="Phobius"/>
    </source>
</evidence>
<feature type="chain" id="PRO_5005538737" description="GOLD domain-containing protein" evidence="3">
    <location>
        <begin position="25"/>
        <end position="202"/>
    </location>
</feature>
<sequence>MFASTVFKVLALCLAVAGIATVTAEDIDSSYVSWCVYSDSSCSPEYEIECTMVPVDGSCDVHHFDHHSFGLHYTNTTDINIQFYFDDNCAGGHSNFTIETHSCVHYFDFKDPPNFVYLAHVNEAVAETLQQVAENESDTDSALAVAISALVVAIAFVVVGSVALVYVVRTVRRNQTQDFGGDIKRSITSPSDTQVSNMRTLE</sequence>
<evidence type="ECO:0000313" key="5">
    <source>
        <dbReference type="Proteomes" id="UP000054560"/>
    </source>
</evidence>
<keyword evidence="2" id="KW-0812">Transmembrane</keyword>
<feature type="signal peptide" evidence="3">
    <location>
        <begin position="1"/>
        <end position="24"/>
    </location>
</feature>
<name>A0A0L0FI01_9EUKA</name>
<dbReference type="GeneID" id="25911922"/>
<reference evidence="4 5" key="1">
    <citation type="submission" date="2011-02" db="EMBL/GenBank/DDBJ databases">
        <title>The Genome Sequence of Sphaeroforma arctica JP610.</title>
        <authorList>
            <consortium name="The Broad Institute Genome Sequencing Platform"/>
            <person name="Russ C."/>
            <person name="Cuomo C."/>
            <person name="Young S.K."/>
            <person name="Zeng Q."/>
            <person name="Gargeya S."/>
            <person name="Alvarado L."/>
            <person name="Berlin A."/>
            <person name="Chapman S.B."/>
            <person name="Chen Z."/>
            <person name="Freedman E."/>
            <person name="Gellesch M."/>
            <person name="Goldberg J."/>
            <person name="Griggs A."/>
            <person name="Gujja S."/>
            <person name="Heilman E."/>
            <person name="Heiman D."/>
            <person name="Howarth C."/>
            <person name="Mehta T."/>
            <person name="Neiman D."/>
            <person name="Pearson M."/>
            <person name="Roberts A."/>
            <person name="Saif S."/>
            <person name="Shea T."/>
            <person name="Shenoy N."/>
            <person name="Sisk P."/>
            <person name="Stolte C."/>
            <person name="Sykes S."/>
            <person name="White J."/>
            <person name="Yandava C."/>
            <person name="Burger G."/>
            <person name="Gray M.W."/>
            <person name="Holland P.W.H."/>
            <person name="King N."/>
            <person name="Lang F.B.F."/>
            <person name="Roger A.J."/>
            <person name="Ruiz-Trillo I."/>
            <person name="Haas B."/>
            <person name="Nusbaum C."/>
            <person name="Birren B."/>
        </authorList>
    </citation>
    <scope>NUCLEOTIDE SEQUENCE [LARGE SCALE GENOMIC DNA]</scope>
    <source>
        <strain evidence="4 5">JP610</strain>
    </source>
</reference>
<feature type="compositionally biased region" description="Polar residues" evidence="1">
    <location>
        <begin position="186"/>
        <end position="202"/>
    </location>
</feature>
<keyword evidence="2" id="KW-1133">Transmembrane helix</keyword>
<dbReference type="Proteomes" id="UP000054560">
    <property type="component" value="Unassembled WGS sequence"/>
</dbReference>
<dbReference type="RefSeq" id="XP_014149973.1">
    <property type="nucleotide sequence ID" value="XM_014294498.1"/>
</dbReference>
<feature type="transmembrane region" description="Helical" evidence="2">
    <location>
        <begin position="142"/>
        <end position="168"/>
    </location>
</feature>
<gene>
    <name evidence="4" type="ORF">SARC_11418</name>
</gene>
<evidence type="ECO:0000313" key="4">
    <source>
        <dbReference type="EMBL" id="KNC76071.1"/>
    </source>
</evidence>